<keyword evidence="4 7" id="KW-0862">Zinc</keyword>
<feature type="binding site" evidence="7">
    <location>
        <position position="118"/>
    </location>
    <ligand>
        <name>Zn(2+)</name>
        <dbReference type="ChEBI" id="CHEBI:29105"/>
    </ligand>
</feature>
<dbReference type="EC" id="6.1.1.-" evidence="7"/>
<dbReference type="HAMAP" id="MF_01428">
    <property type="entry name" value="Glu_Q_tRNA_synth"/>
    <property type="match status" value="1"/>
</dbReference>
<dbReference type="GO" id="GO:0005829">
    <property type="term" value="C:cytosol"/>
    <property type="evidence" value="ECO:0007669"/>
    <property type="project" value="TreeGrafter"/>
</dbReference>
<feature type="binding site" evidence="7">
    <location>
        <position position="231"/>
    </location>
    <ligand>
        <name>ATP</name>
        <dbReference type="ChEBI" id="CHEBI:30616"/>
    </ligand>
</feature>
<dbReference type="InterPro" id="IPR020058">
    <property type="entry name" value="Glu/Gln-tRNA-synth_Ib_cat-dom"/>
</dbReference>
<dbReference type="FunFam" id="3.40.50.620:FF:000093">
    <property type="entry name" value="Glutamyl-Q tRNA(Asp) synthetase"/>
    <property type="match status" value="1"/>
</dbReference>
<evidence type="ECO:0000256" key="5">
    <source>
        <dbReference type="ARBA" id="ARBA00022840"/>
    </source>
</evidence>
<feature type="binding site" evidence="7">
    <location>
        <position position="100"/>
    </location>
    <ligand>
        <name>Zn(2+)</name>
        <dbReference type="ChEBI" id="CHEBI:29105"/>
    </ligand>
</feature>
<keyword evidence="11" id="KW-1185">Reference proteome</keyword>
<evidence type="ECO:0000256" key="7">
    <source>
        <dbReference type="HAMAP-Rule" id="MF_01428"/>
    </source>
</evidence>
<dbReference type="GO" id="GO:0006424">
    <property type="term" value="P:glutamyl-tRNA aminoacylation"/>
    <property type="evidence" value="ECO:0007669"/>
    <property type="project" value="InterPro"/>
</dbReference>
<evidence type="ECO:0000256" key="4">
    <source>
        <dbReference type="ARBA" id="ARBA00022833"/>
    </source>
</evidence>
<dbReference type="Pfam" id="PF00749">
    <property type="entry name" value="tRNA-synt_1c"/>
    <property type="match status" value="1"/>
</dbReference>
<proteinExistence type="inferred from homology"/>
<evidence type="ECO:0000256" key="1">
    <source>
        <dbReference type="ARBA" id="ARBA00022598"/>
    </source>
</evidence>
<feature type="binding site" evidence="7">
    <location>
        <position position="102"/>
    </location>
    <ligand>
        <name>Zn(2+)</name>
        <dbReference type="ChEBI" id="CHEBI:29105"/>
    </ligand>
</feature>
<dbReference type="NCBIfam" id="TIGR03838">
    <property type="entry name" value="queuosine_YadB"/>
    <property type="match status" value="1"/>
</dbReference>
<keyword evidence="6 7" id="KW-0030">Aminoacyl-tRNA synthetase</keyword>
<dbReference type="EMBL" id="AP024718">
    <property type="protein sequence ID" value="BCX89824.1"/>
    <property type="molecule type" value="Genomic_DNA"/>
</dbReference>
<evidence type="ECO:0000256" key="2">
    <source>
        <dbReference type="ARBA" id="ARBA00022723"/>
    </source>
</evidence>
<keyword evidence="1 7" id="KW-0436">Ligase</keyword>
<dbReference type="InterPro" id="IPR049940">
    <property type="entry name" value="GluQ/Sye"/>
</dbReference>
<keyword evidence="5 7" id="KW-0067">ATP-binding</keyword>
<evidence type="ECO:0000256" key="8">
    <source>
        <dbReference type="RuleBase" id="RU363037"/>
    </source>
</evidence>
<dbReference type="GO" id="GO:0004818">
    <property type="term" value="F:glutamate-tRNA ligase activity"/>
    <property type="evidence" value="ECO:0007669"/>
    <property type="project" value="TreeGrafter"/>
</dbReference>
<dbReference type="KEGG" id="meiy:MIN45_P2197"/>
<accession>A0AAU9C950</accession>
<keyword evidence="3 7" id="KW-0547">Nucleotide-binding</keyword>
<feature type="binding site" evidence="7">
    <location>
        <position position="190"/>
    </location>
    <ligand>
        <name>L-glutamate</name>
        <dbReference type="ChEBI" id="CHEBI:29985"/>
    </ligand>
</feature>
<keyword evidence="2 7" id="KW-0479">Metal-binding</keyword>
<feature type="short sequence motif" description="'HIGH' region" evidence="7">
    <location>
        <begin position="11"/>
        <end position="21"/>
    </location>
</feature>
<evidence type="ECO:0000256" key="6">
    <source>
        <dbReference type="ARBA" id="ARBA00023146"/>
    </source>
</evidence>
<comment type="cofactor">
    <cofactor evidence="7">
        <name>Zn(2+)</name>
        <dbReference type="ChEBI" id="CHEBI:29105"/>
    </cofactor>
    <text evidence="7">Binds 1 zinc ion per subunit.</text>
</comment>
<feature type="binding site" evidence="7">
    <location>
        <position position="114"/>
    </location>
    <ligand>
        <name>Zn(2+)</name>
        <dbReference type="ChEBI" id="CHEBI:29105"/>
    </ligand>
</feature>
<evidence type="ECO:0000259" key="9">
    <source>
        <dbReference type="Pfam" id="PF00749"/>
    </source>
</evidence>
<dbReference type="RefSeq" id="WP_286292379.1">
    <property type="nucleotide sequence ID" value="NZ_AP024718.1"/>
</dbReference>
<dbReference type="NCBIfam" id="NF004314">
    <property type="entry name" value="PRK05710.1-3"/>
    <property type="match status" value="1"/>
</dbReference>
<evidence type="ECO:0000313" key="11">
    <source>
        <dbReference type="Proteomes" id="UP001321450"/>
    </source>
</evidence>
<dbReference type="InterPro" id="IPR014729">
    <property type="entry name" value="Rossmann-like_a/b/a_fold"/>
</dbReference>
<feature type="short sequence motif" description="'KMSKS' region" evidence="7">
    <location>
        <begin position="228"/>
        <end position="232"/>
    </location>
</feature>
<dbReference type="GO" id="GO:0005524">
    <property type="term" value="F:ATP binding"/>
    <property type="evidence" value="ECO:0007669"/>
    <property type="project" value="UniProtKB-KW"/>
</dbReference>
<gene>
    <name evidence="7" type="primary">gluQ</name>
    <name evidence="10" type="ORF">MIN45_P2197</name>
</gene>
<comment type="similarity">
    <text evidence="7">Belongs to the class-I aminoacyl-tRNA synthetase family. GluQ subfamily.</text>
</comment>
<feature type="binding site" evidence="7">
    <location>
        <position position="172"/>
    </location>
    <ligand>
        <name>L-glutamate</name>
        <dbReference type="ChEBI" id="CHEBI:29985"/>
    </ligand>
</feature>
<dbReference type="AlphaFoldDB" id="A0AAU9C950"/>
<comment type="function">
    <text evidence="7">Catalyzes the tRNA-independent activation of glutamate in presence of ATP and the subsequent transfer of glutamate onto a tRNA(Asp). Glutamate is transferred on the 2-amino-5-(4,5-dihydroxy-2-cyclopenten-1-yl) moiety of the queuosine in the wobble position of the QUC anticodon.</text>
</comment>
<dbReference type="GO" id="GO:0008270">
    <property type="term" value="F:zinc ion binding"/>
    <property type="evidence" value="ECO:0007669"/>
    <property type="project" value="UniProtKB-UniRule"/>
</dbReference>
<dbReference type="Gene3D" id="3.40.50.620">
    <property type="entry name" value="HUPs"/>
    <property type="match status" value="1"/>
</dbReference>
<dbReference type="PANTHER" id="PTHR43311:SF1">
    <property type="entry name" value="GLUTAMYL-Q TRNA(ASP) SYNTHETASE"/>
    <property type="match status" value="1"/>
</dbReference>
<feature type="domain" description="Glutamyl/glutaminyl-tRNA synthetase class Ib catalytic" evidence="9">
    <location>
        <begin position="6"/>
        <end position="236"/>
    </location>
</feature>
<sequence>MQAAYRGRFAPAPTGPLHLGSLLTALAGFLQAHARGGEWHVRIDDLDTPRCRPGADGEILRTLERFGLHWDGPVVYQSRRRERYQAAVTQLERRGYLYRCVCTRKILRQDGPVYPGRCRRQSLPPDQPHALRVRVDDTLVVFRDFLQGEFRVRLPKTCGDFIVRRRDGLHAYQLAVVMDDADLGVTEVLRGADLLDATPRQIYLQRLLGLPTPAYCHIPVLVDAQGRKLSKQNGAPPVTMDRPEAVLFQLLTWLGQDPPAALDGAPVGELLAWAVSHWHPQRLPKWRQLAIMPATP</sequence>
<dbReference type="InterPro" id="IPR000924">
    <property type="entry name" value="Glu/Gln-tRNA-synth"/>
</dbReference>
<dbReference type="SUPFAM" id="SSF52374">
    <property type="entry name" value="Nucleotidylyl transferase"/>
    <property type="match status" value="1"/>
</dbReference>
<dbReference type="PRINTS" id="PR00987">
    <property type="entry name" value="TRNASYNTHGLU"/>
</dbReference>
<name>A0AAU9C950_9GAMM</name>
<reference evidence="11" key="1">
    <citation type="journal article" date="2024" name="Int. J. Syst. Evol. Microbiol.">
        <title>Methylomarinovum tepidoasis sp. nov., a moderately thermophilic methanotroph of the family Methylothermaceae isolated from a deep-sea hydrothermal field.</title>
        <authorList>
            <person name="Hirayama H."/>
            <person name="Takaki Y."/>
            <person name="Abe M."/>
            <person name="Miyazaki M."/>
            <person name="Uematsu K."/>
            <person name="Matsui Y."/>
            <person name="Takai K."/>
        </authorList>
    </citation>
    <scope>NUCLEOTIDE SEQUENCE [LARGE SCALE GENOMIC DNA]</scope>
    <source>
        <strain evidence="11">IN45</strain>
    </source>
</reference>
<feature type="binding site" evidence="7">
    <location>
        <position position="44"/>
    </location>
    <ligand>
        <name>L-glutamate</name>
        <dbReference type="ChEBI" id="CHEBI:29985"/>
    </ligand>
</feature>
<organism evidence="10 11">
    <name type="scientific">Methylomarinovum tepidoasis</name>
    <dbReference type="NCBI Taxonomy" id="2840183"/>
    <lineage>
        <taxon>Bacteria</taxon>
        <taxon>Pseudomonadati</taxon>
        <taxon>Pseudomonadota</taxon>
        <taxon>Gammaproteobacteria</taxon>
        <taxon>Methylococcales</taxon>
        <taxon>Methylothermaceae</taxon>
        <taxon>Methylomarinovum</taxon>
    </lineage>
</organism>
<keyword evidence="8" id="KW-0648">Protein biosynthesis</keyword>
<dbReference type="PANTHER" id="PTHR43311">
    <property type="entry name" value="GLUTAMATE--TRNA LIGASE"/>
    <property type="match status" value="1"/>
</dbReference>
<dbReference type="GO" id="GO:0006400">
    <property type="term" value="P:tRNA modification"/>
    <property type="evidence" value="ECO:0007669"/>
    <property type="project" value="InterPro"/>
</dbReference>
<dbReference type="Proteomes" id="UP001321450">
    <property type="component" value="Chromosome"/>
</dbReference>
<comment type="caution">
    <text evidence="7">Lacks conserved residue(s) required for the propagation of feature annotation.</text>
</comment>
<protein>
    <recommendedName>
        <fullName evidence="7">Glutamyl-Q tRNA(Asp) synthetase</fullName>
        <shortName evidence="7">Glu-Q-RSs</shortName>
        <ecNumber evidence="7">6.1.1.-</ecNumber>
    </recommendedName>
</protein>
<evidence type="ECO:0000313" key="10">
    <source>
        <dbReference type="EMBL" id="BCX89824.1"/>
    </source>
</evidence>
<dbReference type="InterPro" id="IPR022380">
    <property type="entry name" value="Glu-Q_tRNA(Asp)_Synthase"/>
</dbReference>
<evidence type="ECO:0000256" key="3">
    <source>
        <dbReference type="ARBA" id="ARBA00022741"/>
    </source>
</evidence>